<dbReference type="InterPro" id="IPR013022">
    <property type="entry name" value="Xyl_isomerase-like_TIM-brl"/>
</dbReference>
<feature type="active site" description="Proton donor/acceptor" evidence="3">
    <location>
        <position position="139"/>
    </location>
</feature>
<feature type="active site" description="Proton donor/acceptor" evidence="3">
    <location>
        <position position="235"/>
    </location>
</feature>
<accession>A0AAX3LN60</accession>
<dbReference type="Pfam" id="PF01261">
    <property type="entry name" value="AP_endonuc_2"/>
    <property type="match status" value="1"/>
</dbReference>
<reference evidence="5" key="1">
    <citation type="submission" date="2023-01" db="EMBL/GenBank/DDBJ databases">
        <title>Comparative genomic analysis of cold water coral derived Sulfitobacter faviae: insights into their metabolism and habitat adaptation.</title>
        <authorList>
            <person name="Guo Y."/>
            <person name="Lin S."/>
            <person name="Huang Z."/>
            <person name="Tang K."/>
            <person name="Wang X."/>
        </authorList>
    </citation>
    <scope>NUCLEOTIDE SEQUENCE</scope>
    <source>
        <strain evidence="5">SCSIO W_1865</strain>
    </source>
</reference>
<dbReference type="InterPro" id="IPR026040">
    <property type="entry name" value="HyI-like"/>
</dbReference>
<evidence type="ECO:0000256" key="2">
    <source>
        <dbReference type="PIRNR" id="PIRNR006241"/>
    </source>
</evidence>
<dbReference type="RefSeq" id="WP_271688464.1">
    <property type="nucleotide sequence ID" value="NZ_CP116423.1"/>
</dbReference>
<name>A0AAX3LN60_9RHOB</name>
<dbReference type="AlphaFoldDB" id="A0AAX3LN60"/>
<dbReference type="PANTHER" id="PTHR43489:SF6">
    <property type="entry name" value="HYDROXYPYRUVATE ISOMERASE-RELATED"/>
    <property type="match status" value="1"/>
</dbReference>
<dbReference type="PIRSF" id="PIRSF006241">
    <property type="entry name" value="HyI"/>
    <property type="match status" value="1"/>
</dbReference>
<proteinExistence type="inferred from homology"/>
<dbReference type="GO" id="GO:0008903">
    <property type="term" value="F:hydroxypyruvate isomerase activity"/>
    <property type="evidence" value="ECO:0007669"/>
    <property type="project" value="TreeGrafter"/>
</dbReference>
<keyword evidence="1 2" id="KW-0413">Isomerase</keyword>
<dbReference type="InterPro" id="IPR050417">
    <property type="entry name" value="Sugar_Epim/Isomerase"/>
</dbReference>
<feature type="domain" description="Xylose isomerase-like TIM barrel" evidence="4">
    <location>
        <begin position="22"/>
        <end position="250"/>
    </location>
</feature>
<dbReference type="GO" id="GO:0046487">
    <property type="term" value="P:glyoxylate metabolic process"/>
    <property type="evidence" value="ECO:0007669"/>
    <property type="project" value="TreeGrafter"/>
</dbReference>
<dbReference type="Proteomes" id="UP001210770">
    <property type="component" value="Chromosome"/>
</dbReference>
<evidence type="ECO:0000313" key="6">
    <source>
        <dbReference type="Proteomes" id="UP001210770"/>
    </source>
</evidence>
<dbReference type="EMBL" id="CP116423">
    <property type="protein sequence ID" value="WCE70169.1"/>
    <property type="molecule type" value="Genomic_DNA"/>
</dbReference>
<evidence type="ECO:0000313" key="5">
    <source>
        <dbReference type="EMBL" id="WCE70169.1"/>
    </source>
</evidence>
<dbReference type="SUPFAM" id="SSF51658">
    <property type="entry name" value="Xylose isomerase-like"/>
    <property type="match status" value="1"/>
</dbReference>
<evidence type="ECO:0000259" key="4">
    <source>
        <dbReference type="Pfam" id="PF01261"/>
    </source>
</evidence>
<sequence>MPITPAANLSLLWPELPYLDRFDAAAEAGFGAVEVLFPYDMPAKETQRALLRNGLTLALINAPPPNYTGGPPGFAAQPGGEARFAHDMRRVWRYVEALRPRMVHVMAGEAEGPAAAKAFVASLRHAAAEAPPGVTLMIEPLCPQAKPGYFLNDYAQAAELLAAVDAPNVALQFDSFHAQMIHGDAVAVFEEYRPLIRHVQLGDAPERGAPGSGDVDFDGLFAALRAGYDGFVSGEYSPGGPTERSLGWVTALGE</sequence>
<organism evidence="5 6">
    <name type="scientific">Sulfitobacter faviae</name>
    <dbReference type="NCBI Taxonomy" id="1775881"/>
    <lineage>
        <taxon>Bacteria</taxon>
        <taxon>Pseudomonadati</taxon>
        <taxon>Pseudomonadota</taxon>
        <taxon>Alphaproteobacteria</taxon>
        <taxon>Rhodobacterales</taxon>
        <taxon>Roseobacteraceae</taxon>
        <taxon>Sulfitobacter</taxon>
    </lineage>
</organism>
<gene>
    <name evidence="5" type="ORF">PL336_15465</name>
</gene>
<dbReference type="InterPro" id="IPR036237">
    <property type="entry name" value="Xyl_isomerase-like_sf"/>
</dbReference>
<evidence type="ECO:0000256" key="1">
    <source>
        <dbReference type="ARBA" id="ARBA00023235"/>
    </source>
</evidence>
<dbReference type="Gene3D" id="3.20.20.150">
    <property type="entry name" value="Divalent-metal-dependent TIM barrel enzymes"/>
    <property type="match status" value="1"/>
</dbReference>
<dbReference type="PANTHER" id="PTHR43489">
    <property type="entry name" value="ISOMERASE"/>
    <property type="match status" value="1"/>
</dbReference>
<comment type="similarity">
    <text evidence="2">Belongs to the hyi family.</text>
</comment>
<protein>
    <submittedName>
        <fullName evidence="5">TIM barrel protein</fullName>
    </submittedName>
</protein>
<evidence type="ECO:0000256" key="3">
    <source>
        <dbReference type="PIRSR" id="PIRSR006241-50"/>
    </source>
</evidence>